<comment type="caution">
    <text evidence="1">The sequence shown here is derived from an EMBL/GenBank/DDBJ whole genome shotgun (WGS) entry which is preliminary data.</text>
</comment>
<dbReference type="VEuPathDB" id="FungiDB:RhiirA1_222738"/>
<evidence type="ECO:0008006" key="3">
    <source>
        <dbReference type="Google" id="ProtNLM"/>
    </source>
</evidence>
<reference evidence="1 2" key="2">
    <citation type="submission" date="2017-09" db="EMBL/GenBank/DDBJ databases">
        <title>Extensive intraspecific genome diversity in a model arbuscular mycorrhizal fungus.</title>
        <authorList>
            <person name="Chen E.C."/>
            <person name="Morin E."/>
            <person name="Beaudet D."/>
            <person name="Noel J."/>
            <person name="Ndikumana S."/>
            <person name="Charron P."/>
            <person name="St-Onge C."/>
            <person name="Giorgi J."/>
            <person name="Grigoriev I.V."/>
            <person name="Roux C."/>
            <person name="Martin F.M."/>
            <person name="Corradi N."/>
        </authorList>
    </citation>
    <scope>NUCLEOTIDE SEQUENCE [LARGE SCALE GENOMIC DNA]</scope>
    <source>
        <strain evidence="1 2">A5</strain>
    </source>
</reference>
<dbReference type="AlphaFoldDB" id="A0A2N0NUB6"/>
<reference evidence="1 2" key="1">
    <citation type="submission" date="2016-04" db="EMBL/GenBank/DDBJ databases">
        <title>Genome analyses suggest a sexual origin of heterokaryosis in a supposedly ancient asexual fungus.</title>
        <authorList>
            <person name="Ropars J."/>
            <person name="Sedzielewska K."/>
            <person name="Noel J."/>
            <person name="Charron P."/>
            <person name="Farinelli L."/>
            <person name="Marton T."/>
            <person name="Kruger M."/>
            <person name="Pelin A."/>
            <person name="Brachmann A."/>
            <person name="Corradi N."/>
        </authorList>
    </citation>
    <scope>NUCLEOTIDE SEQUENCE [LARGE SCALE GENOMIC DNA]</scope>
    <source>
        <strain evidence="1 2">A5</strain>
    </source>
</reference>
<evidence type="ECO:0000313" key="1">
    <source>
        <dbReference type="EMBL" id="PKB98161.1"/>
    </source>
</evidence>
<gene>
    <name evidence="1" type="ORF">RhiirA5_404036</name>
</gene>
<protein>
    <recommendedName>
        <fullName evidence="3">Crinkler family protein</fullName>
    </recommendedName>
</protein>
<sequence length="293" mass="33149">MNDQDLRELLQVFVSKKNLKFTVTVETPSKAFSDWTFPKVCQLYGLDGESEEPTMAAFPLFSCGNVKPSQESMEGLMAELKSRIENTPINLLSIEATKSLYVYSYLLAGANNFKGKFEIRPQKVISGPNGHGPLDFAIDLRRTAKTVGVTEVKKDDFTKGVAQCAVQFESSLSNRKRKANEIEEEQALTAEMNKINSHYTAEVTLINARIGIFFAEAQGILDRINSIEKIVNDLYEDKKKQIELITSLVQLNRRFPKGRMKRNQLLHPSTEGISCDIWTRFKQIVGRIMTEKN</sequence>
<organism evidence="1 2">
    <name type="scientific">Rhizophagus irregularis</name>
    <dbReference type="NCBI Taxonomy" id="588596"/>
    <lineage>
        <taxon>Eukaryota</taxon>
        <taxon>Fungi</taxon>
        <taxon>Fungi incertae sedis</taxon>
        <taxon>Mucoromycota</taxon>
        <taxon>Glomeromycotina</taxon>
        <taxon>Glomeromycetes</taxon>
        <taxon>Glomerales</taxon>
        <taxon>Glomeraceae</taxon>
        <taxon>Rhizophagus</taxon>
    </lineage>
</organism>
<name>A0A2N0NUB6_9GLOM</name>
<evidence type="ECO:0000313" key="2">
    <source>
        <dbReference type="Proteomes" id="UP000232722"/>
    </source>
</evidence>
<accession>A0A2N0NUB6</accession>
<dbReference type="VEuPathDB" id="FungiDB:FUN_020932"/>
<dbReference type="Proteomes" id="UP000232722">
    <property type="component" value="Unassembled WGS sequence"/>
</dbReference>
<dbReference type="VEuPathDB" id="FungiDB:RhiirA1_429769"/>
<dbReference type="EMBL" id="LLXJ01002775">
    <property type="protein sequence ID" value="PKB98161.1"/>
    <property type="molecule type" value="Genomic_DNA"/>
</dbReference>
<proteinExistence type="predicted"/>